<evidence type="ECO:0000256" key="2">
    <source>
        <dbReference type="ARBA" id="ARBA00023125"/>
    </source>
</evidence>
<keyword evidence="4" id="KW-0802">TPR repeat</keyword>
<evidence type="ECO:0000256" key="1">
    <source>
        <dbReference type="ARBA" id="ARBA00023015"/>
    </source>
</evidence>
<dbReference type="InterPro" id="IPR018060">
    <property type="entry name" value="HTH_AraC"/>
</dbReference>
<gene>
    <name evidence="6" type="ORF">K4G66_24850</name>
</gene>
<dbReference type="InterPro" id="IPR011990">
    <property type="entry name" value="TPR-like_helical_dom_sf"/>
</dbReference>
<keyword evidence="1" id="KW-0805">Transcription regulation</keyword>
<reference evidence="6" key="1">
    <citation type="journal article" date="2023" name="Comput. Struct. Biotechnol. J.">
        <title>Discovery of a novel marine Bacteroidetes with a rich repertoire of carbohydrate-active enzymes.</title>
        <authorList>
            <person name="Chen B."/>
            <person name="Liu G."/>
            <person name="Chen Q."/>
            <person name="Wang H."/>
            <person name="Liu L."/>
            <person name="Tang K."/>
        </authorList>
    </citation>
    <scope>NUCLEOTIDE SEQUENCE</scope>
    <source>
        <strain evidence="6">TK19036</strain>
    </source>
</reference>
<organism evidence="6">
    <name type="scientific">Roseihalotalea indica</name>
    <dbReference type="NCBI Taxonomy" id="2867963"/>
    <lineage>
        <taxon>Bacteria</taxon>
        <taxon>Pseudomonadati</taxon>
        <taxon>Bacteroidota</taxon>
        <taxon>Cytophagia</taxon>
        <taxon>Cytophagales</taxon>
        <taxon>Catalimonadaceae</taxon>
        <taxon>Roseihalotalea</taxon>
    </lineage>
</organism>
<evidence type="ECO:0000256" key="3">
    <source>
        <dbReference type="ARBA" id="ARBA00023163"/>
    </source>
</evidence>
<dbReference type="Pfam" id="PF12895">
    <property type="entry name" value="ANAPC3"/>
    <property type="match status" value="1"/>
</dbReference>
<accession>A0AA49JCF1</accession>
<dbReference type="GO" id="GO:0003700">
    <property type="term" value="F:DNA-binding transcription factor activity"/>
    <property type="evidence" value="ECO:0007669"/>
    <property type="project" value="InterPro"/>
</dbReference>
<sequence>MNGNTIAVLPFVNMSSDPENEYFSDGITEEIINALAKIEHLKVISRTSSFFFKNKDMPLSEIAAQLKVAIILEGSVRVAHGMVRITAQLIQAAEDFHFWSESWDRKLENIFEVQDEISLLIAEKIREQFGHFEIVDHLVKKQTENLDAYAFSLKARYHFNKWNPQDVQTAINFYEQAVALDPNHTESYVGLADAYGFMATTEFMPREEAWAKAVMYTHQAYEQDPENAGVHYQLANLSFFTDCNFGEAAQHTFKALALKPNYPEAQQYMAFLYMLCGKMENALHHLQLALAIDPLNQETLFYQAYYAYRSAEFEKARLQLDDLLAKNPKNLPALIVKAYCLLMLQRYDEVLSMMEKLPQEIVMPDEKLGITCLTYIMQGSQSNAQKYFAQLKEGASNTTSLQAHSYLFLAYVWLNQYDEAFAWLEEALTKKSSIFLLSYSDPLSHGLKQDDRYLVFHNKLYPTIGPEDLRSVKKAPLLDEETVNTYTRKLMNFVEQESPFLNPNLSLRLLAEQVEIHPNQLSWLINEQLGKNFNEFINRYRIEHFKKLAVDPSNNHISLIGLAYESGFNSKTVFNTFFKKEMGVTPSEFIKNHS</sequence>
<reference evidence="6" key="2">
    <citation type="journal article" date="2024" name="Antonie Van Leeuwenhoek">
        <title>Roseihalotalea indica gen. nov., sp. nov., a halophilic Bacteroidetes from mesopelagic Southwest Indian Ocean with higher carbohydrate metabolic potential.</title>
        <authorList>
            <person name="Chen B."/>
            <person name="Zhang M."/>
            <person name="Lin D."/>
            <person name="Ye J."/>
            <person name="Tang K."/>
        </authorList>
    </citation>
    <scope>NUCLEOTIDE SEQUENCE</scope>
    <source>
        <strain evidence="6">TK19036</strain>
    </source>
</reference>
<dbReference type="Gene3D" id="1.10.10.60">
    <property type="entry name" value="Homeodomain-like"/>
    <property type="match status" value="2"/>
</dbReference>
<dbReference type="Gene3D" id="3.40.50.10070">
    <property type="entry name" value="TolB, N-terminal domain"/>
    <property type="match status" value="1"/>
</dbReference>
<dbReference type="GO" id="GO:0043565">
    <property type="term" value="F:sequence-specific DNA binding"/>
    <property type="evidence" value="ECO:0007669"/>
    <property type="project" value="InterPro"/>
</dbReference>
<dbReference type="InterPro" id="IPR009057">
    <property type="entry name" value="Homeodomain-like_sf"/>
</dbReference>
<keyword evidence="3" id="KW-0804">Transcription</keyword>
<dbReference type="Gene3D" id="1.25.40.10">
    <property type="entry name" value="Tetratricopeptide repeat domain"/>
    <property type="match status" value="2"/>
</dbReference>
<feature type="repeat" description="TPR" evidence="4">
    <location>
        <begin position="263"/>
        <end position="296"/>
    </location>
</feature>
<dbReference type="SUPFAM" id="SSF48452">
    <property type="entry name" value="TPR-like"/>
    <property type="match status" value="2"/>
</dbReference>
<evidence type="ECO:0000256" key="4">
    <source>
        <dbReference type="PROSITE-ProRule" id="PRU00339"/>
    </source>
</evidence>
<name>A0AA49JCF1_9BACT</name>
<evidence type="ECO:0000313" key="6">
    <source>
        <dbReference type="EMBL" id="WKN35603.1"/>
    </source>
</evidence>
<dbReference type="AlphaFoldDB" id="A0AA49JCF1"/>
<dbReference type="PROSITE" id="PS01124">
    <property type="entry name" value="HTH_ARAC_FAMILY_2"/>
    <property type="match status" value="1"/>
</dbReference>
<dbReference type="PANTHER" id="PTHR43280">
    <property type="entry name" value="ARAC-FAMILY TRANSCRIPTIONAL REGULATOR"/>
    <property type="match status" value="1"/>
</dbReference>
<protein>
    <submittedName>
        <fullName evidence="6">Helix-turn-helix domain-containing protein</fullName>
    </submittedName>
</protein>
<evidence type="ECO:0000259" key="5">
    <source>
        <dbReference type="PROSITE" id="PS01124"/>
    </source>
</evidence>
<dbReference type="EMBL" id="CP120682">
    <property type="protein sequence ID" value="WKN35603.1"/>
    <property type="molecule type" value="Genomic_DNA"/>
</dbReference>
<proteinExistence type="predicted"/>
<dbReference type="InterPro" id="IPR019734">
    <property type="entry name" value="TPR_rpt"/>
</dbReference>
<dbReference type="PANTHER" id="PTHR43280:SF29">
    <property type="entry name" value="ARAC-FAMILY TRANSCRIPTIONAL REGULATOR"/>
    <property type="match status" value="1"/>
</dbReference>
<dbReference type="PROSITE" id="PS50005">
    <property type="entry name" value="TPR"/>
    <property type="match status" value="1"/>
</dbReference>
<feature type="domain" description="HTH araC/xylS-type" evidence="5">
    <location>
        <begin position="488"/>
        <end position="592"/>
    </location>
</feature>
<dbReference type="SMART" id="SM00028">
    <property type="entry name" value="TPR"/>
    <property type="match status" value="5"/>
</dbReference>
<dbReference type="SMART" id="SM00342">
    <property type="entry name" value="HTH_ARAC"/>
    <property type="match status" value="1"/>
</dbReference>
<keyword evidence="2" id="KW-0238">DNA-binding</keyword>
<dbReference type="Pfam" id="PF12833">
    <property type="entry name" value="HTH_18"/>
    <property type="match status" value="1"/>
</dbReference>
<dbReference type="SUPFAM" id="SSF46689">
    <property type="entry name" value="Homeodomain-like"/>
    <property type="match status" value="1"/>
</dbReference>